<dbReference type="NCBIfam" id="TIGR01725">
    <property type="entry name" value="phge_HK97_gp10"/>
    <property type="match status" value="1"/>
</dbReference>
<dbReference type="RefSeq" id="WP_133572251.1">
    <property type="nucleotide sequence ID" value="NZ_SNYR01000002.1"/>
</dbReference>
<accession>A0A4R6VN21</accession>
<keyword evidence="3" id="KW-1185">Reference proteome</keyword>
<feature type="region of interest" description="Disordered" evidence="1">
    <location>
        <begin position="94"/>
        <end position="113"/>
    </location>
</feature>
<feature type="region of interest" description="Disordered" evidence="1">
    <location>
        <begin position="27"/>
        <end position="46"/>
    </location>
</feature>
<dbReference type="AlphaFoldDB" id="A0A4R6VN21"/>
<evidence type="ECO:0000313" key="2">
    <source>
        <dbReference type="EMBL" id="TDQ63573.1"/>
    </source>
</evidence>
<gene>
    <name evidence="2" type="ORF">ATL17_1579</name>
</gene>
<dbReference type="Pfam" id="PF04883">
    <property type="entry name" value="HK97-gp10_like"/>
    <property type="match status" value="1"/>
</dbReference>
<protein>
    <submittedName>
        <fullName evidence="2">HK97 gp10 family phage protein</fullName>
    </submittedName>
</protein>
<evidence type="ECO:0000313" key="3">
    <source>
        <dbReference type="Proteomes" id="UP000295391"/>
    </source>
</evidence>
<comment type="caution">
    <text evidence="2">The sequence shown here is derived from an EMBL/GenBank/DDBJ whole genome shotgun (WGS) entry which is preliminary data.</text>
</comment>
<organism evidence="2 3">
    <name type="scientific">Maritalea mobilis</name>
    <dbReference type="NCBI Taxonomy" id="483324"/>
    <lineage>
        <taxon>Bacteria</taxon>
        <taxon>Pseudomonadati</taxon>
        <taxon>Pseudomonadota</taxon>
        <taxon>Alphaproteobacteria</taxon>
        <taxon>Hyphomicrobiales</taxon>
        <taxon>Devosiaceae</taxon>
        <taxon>Maritalea</taxon>
    </lineage>
</organism>
<dbReference type="Proteomes" id="UP000295391">
    <property type="component" value="Unassembled WGS sequence"/>
</dbReference>
<reference evidence="2 3" key="1">
    <citation type="submission" date="2019-03" db="EMBL/GenBank/DDBJ databases">
        <title>Genomic Encyclopedia of Type Strains, Phase III (KMG-III): the genomes of soil and plant-associated and newly described type strains.</title>
        <authorList>
            <person name="Whitman W."/>
        </authorList>
    </citation>
    <scope>NUCLEOTIDE SEQUENCE [LARGE SCALE GENOMIC DNA]</scope>
    <source>
        <strain evidence="2 3">CGMCC 1.7002</strain>
    </source>
</reference>
<dbReference type="InterPro" id="IPR010064">
    <property type="entry name" value="HK97-gp10_tail"/>
</dbReference>
<evidence type="ECO:0000256" key="1">
    <source>
        <dbReference type="SAM" id="MobiDB-lite"/>
    </source>
</evidence>
<name>A0A4R6VN21_9HYPH</name>
<sequence length="146" mass="16806">MADEFVSIEGLRELEQAMEELTRATAKNQARKSLKSGGQVFADDWKSNVPRDQNHYYESIEVGTKLNKSQRRKHRKQDDVEMFVGSDDPAAIQQEFGNINHPPQPSARESWERTRTKVLRKITDDLQENIGKAVQRARRKALKNAN</sequence>
<proteinExistence type="predicted"/>
<dbReference type="OrthoDB" id="7585428at2"/>
<dbReference type="EMBL" id="SNYR01000002">
    <property type="protein sequence ID" value="TDQ63573.1"/>
    <property type="molecule type" value="Genomic_DNA"/>
</dbReference>